<evidence type="ECO:0000256" key="2">
    <source>
        <dbReference type="ARBA" id="ARBA00023125"/>
    </source>
</evidence>
<sequence length="231" mass="26410">MVLLFKEVYADLDKRIINGGYPPGSTLPNEVELQKRYDVSRTTIRKAVNQLVAENKVVRKKGSGLFVAPIISKQNILEMTGIIKPLYLESADKIKFKETYLRLVGSYYAAVFNVSSNELLYDISFTAEIKNEITCEHLLLLLDNFPGFDPNCLKVMSIIEAVNTGIHKPDDVYQDFQLIKATEEISKQFHIQEKDPVFKIMNLFSTREGKIVAVEYRLQDALKTRYSIDFS</sequence>
<dbReference type="Gene3D" id="3.40.1410.10">
    <property type="entry name" value="Chorismate lyase-like"/>
    <property type="match status" value="1"/>
</dbReference>
<dbReference type="Gene3D" id="1.10.10.10">
    <property type="entry name" value="Winged helix-like DNA-binding domain superfamily/Winged helix DNA-binding domain"/>
    <property type="match status" value="1"/>
</dbReference>
<gene>
    <name evidence="5" type="ORF">DKL58_02500</name>
</gene>
<reference evidence="5 6" key="1">
    <citation type="submission" date="2018-05" db="EMBL/GenBank/DDBJ databases">
        <title>Reference genomes for bee gut microbiota database.</title>
        <authorList>
            <person name="Ellegaard K.M."/>
        </authorList>
    </citation>
    <scope>NUCLEOTIDE SEQUENCE [LARGE SCALE GENOMIC DNA]</scope>
    <source>
        <strain evidence="5 6">ESL0186</strain>
    </source>
</reference>
<dbReference type="PANTHER" id="PTHR44846">
    <property type="entry name" value="MANNOSYL-D-GLYCERATE TRANSPORT/METABOLISM SYSTEM REPRESSOR MNGR-RELATED"/>
    <property type="match status" value="1"/>
</dbReference>
<protein>
    <submittedName>
        <fullName evidence="5">GntR family transcriptional regulator</fullName>
    </submittedName>
</protein>
<dbReference type="InterPro" id="IPR036390">
    <property type="entry name" value="WH_DNA-bd_sf"/>
</dbReference>
<dbReference type="CDD" id="cd07377">
    <property type="entry name" value="WHTH_GntR"/>
    <property type="match status" value="1"/>
</dbReference>
<keyword evidence="3" id="KW-0804">Transcription</keyword>
<dbReference type="InterPro" id="IPR000524">
    <property type="entry name" value="Tscrpt_reg_HTH_GntR"/>
</dbReference>
<evidence type="ECO:0000313" key="6">
    <source>
        <dbReference type="Proteomes" id="UP000246036"/>
    </source>
</evidence>
<keyword evidence="1" id="KW-0805">Transcription regulation</keyword>
<dbReference type="SMART" id="SM00345">
    <property type="entry name" value="HTH_GNTR"/>
    <property type="match status" value="1"/>
</dbReference>
<evidence type="ECO:0000256" key="1">
    <source>
        <dbReference type="ARBA" id="ARBA00023015"/>
    </source>
</evidence>
<dbReference type="Pfam" id="PF00392">
    <property type="entry name" value="GntR"/>
    <property type="match status" value="1"/>
</dbReference>
<dbReference type="InterPro" id="IPR050679">
    <property type="entry name" value="Bact_HTH_transcr_reg"/>
</dbReference>
<dbReference type="InterPro" id="IPR028978">
    <property type="entry name" value="Chorismate_lyase_/UTRA_dom_sf"/>
</dbReference>
<evidence type="ECO:0000313" key="5">
    <source>
        <dbReference type="EMBL" id="AWM74906.1"/>
    </source>
</evidence>
<feature type="domain" description="HTH gntR-type" evidence="4">
    <location>
        <begin position="2"/>
        <end position="70"/>
    </location>
</feature>
<dbReference type="PRINTS" id="PR00035">
    <property type="entry name" value="HTHGNTR"/>
</dbReference>
<dbReference type="Proteomes" id="UP000246036">
    <property type="component" value="Chromosome"/>
</dbReference>
<dbReference type="SUPFAM" id="SSF46785">
    <property type="entry name" value="Winged helix' DNA-binding domain"/>
    <property type="match status" value="1"/>
</dbReference>
<name>A0ABM6VZD4_9LACO</name>
<organism evidence="5 6">
    <name type="scientific">Lactobacillus kullabergensis</name>
    <dbReference type="NCBI Taxonomy" id="1218493"/>
    <lineage>
        <taxon>Bacteria</taxon>
        <taxon>Bacillati</taxon>
        <taxon>Bacillota</taxon>
        <taxon>Bacilli</taxon>
        <taxon>Lactobacillales</taxon>
        <taxon>Lactobacillaceae</taxon>
        <taxon>Lactobacillus</taxon>
    </lineage>
</organism>
<dbReference type="PANTHER" id="PTHR44846:SF1">
    <property type="entry name" value="MANNOSYL-D-GLYCERATE TRANSPORT_METABOLISM SYSTEM REPRESSOR MNGR-RELATED"/>
    <property type="match status" value="1"/>
</dbReference>
<proteinExistence type="predicted"/>
<dbReference type="PROSITE" id="PS50949">
    <property type="entry name" value="HTH_GNTR"/>
    <property type="match status" value="1"/>
</dbReference>
<dbReference type="SUPFAM" id="SSF64288">
    <property type="entry name" value="Chorismate lyase-like"/>
    <property type="match status" value="1"/>
</dbReference>
<accession>A0ABM6VZD4</accession>
<keyword evidence="6" id="KW-1185">Reference proteome</keyword>
<evidence type="ECO:0000259" key="4">
    <source>
        <dbReference type="PROSITE" id="PS50949"/>
    </source>
</evidence>
<dbReference type="InterPro" id="IPR036388">
    <property type="entry name" value="WH-like_DNA-bd_sf"/>
</dbReference>
<keyword evidence="2" id="KW-0238">DNA-binding</keyword>
<evidence type="ECO:0000256" key="3">
    <source>
        <dbReference type="ARBA" id="ARBA00023163"/>
    </source>
</evidence>
<dbReference type="EMBL" id="CP029477">
    <property type="protein sequence ID" value="AWM74906.1"/>
    <property type="molecule type" value="Genomic_DNA"/>
</dbReference>